<dbReference type="Proteomes" id="UP000246991">
    <property type="component" value="Unassembled WGS sequence"/>
</dbReference>
<evidence type="ECO:0000313" key="3">
    <source>
        <dbReference type="EMBL" id="PWW77245.1"/>
    </source>
</evidence>
<evidence type="ECO:0000313" key="4">
    <source>
        <dbReference type="Proteomes" id="UP000246991"/>
    </source>
</evidence>
<organism evidence="3 4">
    <name type="scientific">Tuber magnatum</name>
    <name type="common">white Piedmont truffle</name>
    <dbReference type="NCBI Taxonomy" id="42249"/>
    <lineage>
        <taxon>Eukaryota</taxon>
        <taxon>Fungi</taxon>
        <taxon>Dikarya</taxon>
        <taxon>Ascomycota</taxon>
        <taxon>Pezizomycotina</taxon>
        <taxon>Pezizomycetes</taxon>
        <taxon>Pezizales</taxon>
        <taxon>Tuberaceae</taxon>
        <taxon>Tuber</taxon>
    </lineage>
</organism>
<accession>A0A317SRX4</accession>
<feature type="region of interest" description="Disordered" evidence="2">
    <location>
        <begin position="196"/>
        <end position="215"/>
    </location>
</feature>
<dbReference type="AlphaFoldDB" id="A0A317SRX4"/>
<feature type="compositionally biased region" description="Polar residues" evidence="2">
    <location>
        <begin position="106"/>
        <end position="116"/>
    </location>
</feature>
<reference evidence="3 4" key="1">
    <citation type="submission" date="2018-03" db="EMBL/GenBank/DDBJ databases">
        <title>Genomes of Pezizomycetes fungi and the evolution of truffles.</title>
        <authorList>
            <person name="Murat C."/>
            <person name="Payen T."/>
            <person name="Noel B."/>
            <person name="Kuo A."/>
            <person name="Martin F.M."/>
        </authorList>
    </citation>
    <scope>NUCLEOTIDE SEQUENCE [LARGE SCALE GENOMIC DNA]</scope>
    <source>
        <strain evidence="3">091103-1</strain>
    </source>
</reference>
<dbReference type="EMBL" id="PYWC01000025">
    <property type="protein sequence ID" value="PWW77245.1"/>
    <property type="molecule type" value="Genomic_DNA"/>
</dbReference>
<feature type="coiled-coil region" evidence="1">
    <location>
        <begin position="251"/>
        <end position="285"/>
    </location>
</feature>
<proteinExistence type="predicted"/>
<feature type="compositionally biased region" description="Polar residues" evidence="2">
    <location>
        <begin position="201"/>
        <end position="215"/>
    </location>
</feature>
<sequence length="334" mass="37409">MEVTKLLQSGIIRTDTWPKGMVLEFKHGGACKGKKRTRDESRNEAIFERGKPKTVFEVKALIQAVMYSQGCKMEGQGKCEVEKGGAARIFLAYSQNTEYTPGGTQGTPNSSNSESWWTRMGETPSQAPQFPRIVRQPTRTDEPPTIVVADNDEEKLYDKMKLDSTNDQDYQPSEDIGMILEKGKNTEGTGLGNSRHVVESTEGNPTQEETVSSQGNRDMVACLEDYKRGNVTPAVVDVDEMIKGEDGEESGMELDGRMERIEEKVERLEKALVEERDRNDMLKDMILEIMTEVCRKCKKDRDSGSGPEANPESTAKKGKRKEVEKVREEGPRKG</sequence>
<name>A0A317SRX4_9PEZI</name>
<protein>
    <submittedName>
        <fullName evidence="3">Uncharacterized protein</fullName>
    </submittedName>
</protein>
<feature type="region of interest" description="Disordered" evidence="2">
    <location>
        <begin position="99"/>
        <end position="128"/>
    </location>
</feature>
<evidence type="ECO:0000256" key="1">
    <source>
        <dbReference type="SAM" id="Coils"/>
    </source>
</evidence>
<gene>
    <name evidence="3" type="ORF">C7212DRAFT_362866</name>
</gene>
<feature type="compositionally biased region" description="Basic and acidic residues" evidence="2">
    <location>
        <begin position="321"/>
        <end position="334"/>
    </location>
</feature>
<feature type="region of interest" description="Disordered" evidence="2">
    <location>
        <begin position="297"/>
        <end position="334"/>
    </location>
</feature>
<evidence type="ECO:0000256" key="2">
    <source>
        <dbReference type="SAM" id="MobiDB-lite"/>
    </source>
</evidence>
<keyword evidence="1" id="KW-0175">Coiled coil</keyword>
<comment type="caution">
    <text evidence="3">The sequence shown here is derived from an EMBL/GenBank/DDBJ whole genome shotgun (WGS) entry which is preliminary data.</text>
</comment>
<keyword evidence="4" id="KW-1185">Reference proteome</keyword>